<feature type="compositionally biased region" description="Basic and acidic residues" evidence="1">
    <location>
        <begin position="118"/>
        <end position="130"/>
    </location>
</feature>
<evidence type="ECO:0000313" key="3">
    <source>
        <dbReference type="Proteomes" id="UP000244005"/>
    </source>
</evidence>
<proteinExistence type="predicted"/>
<sequence length="148" mass="15352">MSPILWQARGLVEKRRGGAGGPQAGLAEREGFRRRGKGGSPVAMADERRRRWGPTSRRGGRGRGGGGGEEERTQEGARAAAGGGGGGVVVDLEKDPGGGGGEGGTRSRGPGGTGPMLRSREDEWANDKSEFVQCGSRSSIVLWPIQNV</sequence>
<evidence type="ECO:0000256" key="1">
    <source>
        <dbReference type="SAM" id="MobiDB-lite"/>
    </source>
</evidence>
<accession>A0A2R6XAK3</accession>
<organism evidence="2 3">
    <name type="scientific">Marchantia polymorpha</name>
    <name type="common">Common liverwort</name>
    <name type="synonym">Marchantia aquatica</name>
    <dbReference type="NCBI Taxonomy" id="3197"/>
    <lineage>
        <taxon>Eukaryota</taxon>
        <taxon>Viridiplantae</taxon>
        <taxon>Streptophyta</taxon>
        <taxon>Embryophyta</taxon>
        <taxon>Marchantiophyta</taxon>
        <taxon>Marchantiopsida</taxon>
        <taxon>Marchantiidae</taxon>
        <taxon>Marchantiales</taxon>
        <taxon>Marchantiaceae</taxon>
        <taxon>Marchantia</taxon>
    </lineage>
</organism>
<evidence type="ECO:0000313" key="2">
    <source>
        <dbReference type="EMBL" id="PTQ43141.1"/>
    </source>
</evidence>
<feature type="region of interest" description="Disordered" evidence="1">
    <location>
        <begin position="1"/>
        <end position="130"/>
    </location>
</feature>
<name>A0A2R6XAK3_MARPO</name>
<dbReference type="Proteomes" id="UP000244005">
    <property type="component" value="Unassembled WGS sequence"/>
</dbReference>
<dbReference type="AlphaFoldDB" id="A0A2R6XAK3"/>
<protein>
    <submittedName>
        <fullName evidence="2">Uncharacterized protein</fullName>
    </submittedName>
</protein>
<reference evidence="3" key="1">
    <citation type="journal article" date="2017" name="Cell">
        <title>Insights into land plant evolution garnered from the Marchantia polymorpha genome.</title>
        <authorList>
            <person name="Bowman J.L."/>
            <person name="Kohchi T."/>
            <person name="Yamato K.T."/>
            <person name="Jenkins J."/>
            <person name="Shu S."/>
            <person name="Ishizaki K."/>
            <person name="Yamaoka S."/>
            <person name="Nishihama R."/>
            <person name="Nakamura Y."/>
            <person name="Berger F."/>
            <person name="Adam C."/>
            <person name="Aki S.S."/>
            <person name="Althoff F."/>
            <person name="Araki T."/>
            <person name="Arteaga-Vazquez M.A."/>
            <person name="Balasubrmanian S."/>
            <person name="Barry K."/>
            <person name="Bauer D."/>
            <person name="Boehm C.R."/>
            <person name="Briginshaw L."/>
            <person name="Caballero-Perez J."/>
            <person name="Catarino B."/>
            <person name="Chen F."/>
            <person name="Chiyoda S."/>
            <person name="Chovatia M."/>
            <person name="Davies K.M."/>
            <person name="Delmans M."/>
            <person name="Demura T."/>
            <person name="Dierschke T."/>
            <person name="Dolan L."/>
            <person name="Dorantes-Acosta A.E."/>
            <person name="Eklund D.M."/>
            <person name="Florent S.N."/>
            <person name="Flores-Sandoval E."/>
            <person name="Fujiyama A."/>
            <person name="Fukuzawa H."/>
            <person name="Galik B."/>
            <person name="Grimanelli D."/>
            <person name="Grimwood J."/>
            <person name="Grossniklaus U."/>
            <person name="Hamada T."/>
            <person name="Haseloff J."/>
            <person name="Hetherington A.J."/>
            <person name="Higo A."/>
            <person name="Hirakawa Y."/>
            <person name="Hundley H.N."/>
            <person name="Ikeda Y."/>
            <person name="Inoue K."/>
            <person name="Inoue S.I."/>
            <person name="Ishida S."/>
            <person name="Jia Q."/>
            <person name="Kakita M."/>
            <person name="Kanazawa T."/>
            <person name="Kawai Y."/>
            <person name="Kawashima T."/>
            <person name="Kennedy M."/>
            <person name="Kinose K."/>
            <person name="Kinoshita T."/>
            <person name="Kohara Y."/>
            <person name="Koide E."/>
            <person name="Komatsu K."/>
            <person name="Kopischke S."/>
            <person name="Kubo M."/>
            <person name="Kyozuka J."/>
            <person name="Lagercrantz U."/>
            <person name="Lin S.S."/>
            <person name="Lindquist E."/>
            <person name="Lipzen A.M."/>
            <person name="Lu C.W."/>
            <person name="De Luna E."/>
            <person name="Martienssen R.A."/>
            <person name="Minamino N."/>
            <person name="Mizutani M."/>
            <person name="Mizutani M."/>
            <person name="Mochizuki N."/>
            <person name="Monte I."/>
            <person name="Mosher R."/>
            <person name="Nagasaki H."/>
            <person name="Nakagami H."/>
            <person name="Naramoto S."/>
            <person name="Nishitani K."/>
            <person name="Ohtani M."/>
            <person name="Okamoto T."/>
            <person name="Okumura M."/>
            <person name="Phillips J."/>
            <person name="Pollak B."/>
            <person name="Reinders A."/>
            <person name="Rovekamp M."/>
            <person name="Sano R."/>
            <person name="Sawa S."/>
            <person name="Schmid M.W."/>
            <person name="Shirakawa M."/>
            <person name="Solano R."/>
            <person name="Spunde A."/>
            <person name="Suetsugu N."/>
            <person name="Sugano S."/>
            <person name="Sugiyama A."/>
            <person name="Sun R."/>
            <person name="Suzuki Y."/>
            <person name="Takenaka M."/>
            <person name="Takezawa D."/>
            <person name="Tomogane H."/>
            <person name="Tsuzuki M."/>
            <person name="Ueda T."/>
            <person name="Umeda M."/>
            <person name="Ward J.M."/>
            <person name="Watanabe Y."/>
            <person name="Yazaki K."/>
            <person name="Yokoyama R."/>
            <person name="Yoshitake Y."/>
            <person name="Yotsui I."/>
            <person name="Zachgo S."/>
            <person name="Schmutz J."/>
        </authorList>
    </citation>
    <scope>NUCLEOTIDE SEQUENCE [LARGE SCALE GENOMIC DNA]</scope>
    <source>
        <strain evidence="3">Tak-1</strain>
    </source>
</reference>
<feature type="compositionally biased region" description="Gly residues" evidence="1">
    <location>
        <begin position="97"/>
        <end position="114"/>
    </location>
</feature>
<dbReference type="EMBL" id="KZ772698">
    <property type="protein sequence ID" value="PTQ43141.1"/>
    <property type="molecule type" value="Genomic_DNA"/>
</dbReference>
<keyword evidence="3" id="KW-1185">Reference proteome</keyword>
<gene>
    <name evidence="2" type="ORF">MARPO_0026s0032</name>
</gene>